<dbReference type="AlphaFoldDB" id="A0A2Z4MA63"/>
<dbReference type="GO" id="GO:0005840">
    <property type="term" value="C:ribosome"/>
    <property type="evidence" value="ECO:0007669"/>
    <property type="project" value="UniProtKB-KW"/>
</dbReference>
<keyword evidence="5" id="KW-0694">RNA-binding</keyword>
<dbReference type="InterPro" id="IPR012678">
    <property type="entry name" value="Ribosomal_uL23/eL15/eS24_sf"/>
</dbReference>
<evidence type="ECO:0000313" key="6">
    <source>
        <dbReference type="EMBL" id="AWX53429.1"/>
    </source>
</evidence>
<dbReference type="InterPro" id="IPR012677">
    <property type="entry name" value="Nucleotide-bd_a/b_plait_sf"/>
</dbReference>
<dbReference type="SUPFAM" id="SSF54189">
    <property type="entry name" value="Ribosomal proteins S24e, L23 and L15e"/>
    <property type="match status" value="1"/>
</dbReference>
<comment type="subunit">
    <text evidence="5">Part of the 50S ribosomal subunit.</text>
</comment>
<evidence type="ECO:0000256" key="5">
    <source>
        <dbReference type="HAMAP-Rule" id="MF_01369"/>
    </source>
</evidence>
<geneLocation type="chloroplast" evidence="6"/>
<sequence>MERRMKRKFHVRCGGEKLEIISKVYLFRYVDPRLTKPQIRKIFENLFDVTVIAVNSHLLPTRKKRIGLNQGYKTRYKRVIITIKSTQKIPMFNEA</sequence>
<keyword evidence="5" id="KW-0699">rRNA-binding</keyword>
<keyword evidence="2 5" id="KW-0689">Ribosomal protein</keyword>
<dbReference type="GO" id="GO:0003735">
    <property type="term" value="F:structural constituent of ribosome"/>
    <property type="evidence" value="ECO:0007669"/>
    <property type="project" value="InterPro"/>
</dbReference>
<dbReference type="Gene3D" id="3.30.70.330">
    <property type="match status" value="1"/>
</dbReference>
<dbReference type="HAMAP" id="MF_01369_B">
    <property type="entry name" value="Ribosomal_uL23_B"/>
    <property type="match status" value="1"/>
</dbReference>
<dbReference type="InterPro" id="IPR013025">
    <property type="entry name" value="Ribosomal_uL23-like"/>
</dbReference>
<dbReference type="Pfam" id="PF00276">
    <property type="entry name" value="Ribosomal_L23"/>
    <property type="match status" value="1"/>
</dbReference>
<protein>
    <recommendedName>
        <fullName evidence="4 5">Large ribosomal subunit protein uL23c</fullName>
    </recommendedName>
</protein>
<gene>
    <name evidence="5 6" type="primary">rpl23</name>
</gene>
<name>A0A2Z4MA63_9CHLO</name>
<dbReference type="GO" id="GO:0019843">
    <property type="term" value="F:rRNA binding"/>
    <property type="evidence" value="ECO:0007669"/>
    <property type="project" value="UniProtKB-UniRule"/>
</dbReference>
<keyword evidence="3 5" id="KW-0687">Ribonucleoprotein</keyword>
<organism evidence="6">
    <name type="scientific">Ulothrix zonata</name>
    <dbReference type="NCBI Taxonomy" id="43941"/>
    <lineage>
        <taxon>Eukaryota</taxon>
        <taxon>Viridiplantae</taxon>
        <taxon>Chlorophyta</taxon>
        <taxon>core chlorophytes</taxon>
        <taxon>Ulvophyceae</taxon>
        <taxon>OUU clade</taxon>
        <taxon>Ulotrichales</taxon>
        <taxon>Ulotrichaceae</taxon>
        <taxon>Ulothrix</taxon>
    </lineage>
</organism>
<keyword evidence="6" id="KW-0150">Chloroplast</keyword>
<comment type="function">
    <text evidence="5">Binds to 23S rRNA.</text>
</comment>
<dbReference type="EMBL" id="MG721873">
    <property type="protein sequence ID" value="AWX53429.1"/>
    <property type="molecule type" value="Genomic_DNA"/>
</dbReference>
<evidence type="ECO:0000256" key="3">
    <source>
        <dbReference type="ARBA" id="ARBA00023274"/>
    </source>
</evidence>
<proteinExistence type="inferred from homology"/>
<evidence type="ECO:0000256" key="4">
    <source>
        <dbReference type="ARBA" id="ARBA00035287"/>
    </source>
</evidence>
<accession>A0A2Z4MA63</accession>
<dbReference type="GO" id="GO:0006412">
    <property type="term" value="P:translation"/>
    <property type="evidence" value="ECO:0007669"/>
    <property type="project" value="UniProtKB-UniRule"/>
</dbReference>
<comment type="subcellular location">
    <subcellularLocation>
        <location evidence="5">Plastid</location>
        <location evidence="5">Chloroplast</location>
    </subcellularLocation>
</comment>
<reference evidence="6" key="1">
    <citation type="submission" date="2017-12" db="EMBL/GenBank/DDBJ databases">
        <title>Resolution of core Chlorophyta phylogeny using heterogeneous models with AT-rich chloroplast sequence data.</title>
        <authorList>
            <person name="Fang L."/>
        </authorList>
    </citation>
    <scope>NUCLEOTIDE SEQUENCE</scope>
</reference>
<comment type="similarity">
    <text evidence="1 5">Belongs to the universal ribosomal protein uL23 family.</text>
</comment>
<evidence type="ECO:0000256" key="1">
    <source>
        <dbReference type="ARBA" id="ARBA00006700"/>
    </source>
</evidence>
<keyword evidence="6" id="KW-0934">Plastid</keyword>
<evidence type="ECO:0000256" key="2">
    <source>
        <dbReference type="ARBA" id="ARBA00022980"/>
    </source>
</evidence>
<dbReference type="GO" id="GO:0009507">
    <property type="term" value="C:chloroplast"/>
    <property type="evidence" value="ECO:0007669"/>
    <property type="project" value="UniProtKB-SubCell"/>
</dbReference>
<dbReference type="GO" id="GO:1990904">
    <property type="term" value="C:ribonucleoprotein complex"/>
    <property type="evidence" value="ECO:0007669"/>
    <property type="project" value="UniProtKB-KW"/>
</dbReference>